<dbReference type="PANTHER" id="PTHR42860">
    <property type="entry name" value="VITAMIN B12-BINDING PROTEIN"/>
    <property type="match status" value="1"/>
</dbReference>
<dbReference type="OrthoDB" id="274765at2759"/>
<proteinExistence type="predicted"/>
<dbReference type="AlphaFoldDB" id="A0A9N8EYL6"/>
<dbReference type="EMBL" id="CAICTM010002571">
    <property type="protein sequence ID" value="CAB9529656.1"/>
    <property type="molecule type" value="Genomic_DNA"/>
</dbReference>
<evidence type="ECO:0000313" key="2">
    <source>
        <dbReference type="Proteomes" id="UP001153069"/>
    </source>
</evidence>
<dbReference type="SUPFAM" id="SSF53807">
    <property type="entry name" value="Helical backbone' metal receptor"/>
    <property type="match status" value="1"/>
</dbReference>
<gene>
    <name evidence="1" type="ORF">SEMRO_2573_G331680.1</name>
</gene>
<name>A0A9N8EYL6_9STRA</name>
<keyword evidence="2" id="KW-1185">Reference proteome</keyword>
<dbReference type="Gene3D" id="3.40.50.1980">
    <property type="entry name" value="Nitrogenase molybdenum iron protein domain"/>
    <property type="match status" value="1"/>
</dbReference>
<accession>A0A9N8EYL6</accession>
<dbReference type="PANTHER" id="PTHR42860:SF1">
    <property type="entry name" value="VITAMIN B12-BINDING PROTEIN"/>
    <property type="match status" value="1"/>
</dbReference>
<comment type="caution">
    <text evidence="1">The sequence shown here is derived from an EMBL/GenBank/DDBJ whole genome shotgun (WGS) entry which is preliminary data.</text>
</comment>
<dbReference type="Proteomes" id="UP001153069">
    <property type="component" value="Unassembled WGS sequence"/>
</dbReference>
<sequence>MQSAFDWIPKVTGDMTSSKPRVAFLEWHDPLFAGGHWIPDMLEIAGCSYEMGSSSDRSKAMKDEELGQLDPDVILIGPCGFSLDRAFNDTLDLYEKKAWFKEMRAVKEGRAFALDGNSYYARPGPRLLQGCGIMAACIHGDQVAEILGEELAPSGGIVG</sequence>
<dbReference type="InterPro" id="IPR051030">
    <property type="entry name" value="Vitamin_B12-ABC_binding"/>
</dbReference>
<protein>
    <submittedName>
        <fullName evidence="1">Chromosome 1 open reading frame 53</fullName>
    </submittedName>
</protein>
<evidence type="ECO:0000313" key="1">
    <source>
        <dbReference type="EMBL" id="CAB9529656.1"/>
    </source>
</evidence>
<reference evidence="1" key="1">
    <citation type="submission" date="2020-06" db="EMBL/GenBank/DDBJ databases">
        <authorList>
            <consortium name="Plant Systems Biology data submission"/>
        </authorList>
    </citation>
    <scope>NUCLEOTIDE SEQUENCE</scope>
    <source>
        <strain evidence="1">D6</strain>
    </source>
</reference>
<organism evidence="1 2">
    <name type="scientific">Seminavis robusta</name>
    <dbReference type="NCBI Taxonomy" id="568900"/>
    <lineage>
        <taxon>Eukaryota</taxon>
        <taxon>Sar</taxon>
        <taxon>Stramenopiles</taxon>
        <taxon>Ochrophyta</taxon>
        <taxon>Bacillariophyta</taxon>
        <taxon>Bacillariophyceae</taxon>
        <taxon>Bacillariophycidae</taxon>
        <taxon>Naviculales</taxon>
        <taxon>Naviculaceae</taxon>
        <taxon>Seminavis</taxon>
    </lineage>
</organism>